<organism evidence="4 5">
    <name type="scientific">Agathobaculum hominis</name>
    <dbReference type="NCBI Taxonomy" id="2763014"/>
    <lineage>
        <taxon>Bacteria</taxon>
        <taxon>Bacillati</taxon>
        <taxon>Bacillota</taxon>
        <taxon>Clostridia</taxon>
        <taxon>Eubacteriales</taxon>
        <taxon>Butyricicoccaceae</taxon>
        <taxon>Agathobaculum</taxon>
    </lineage>
</organism>
<evidence type="ECO:0000256" key="2">
    <source>
        <dbReference type="ARBA" id="ARBA00023002"/>
    </source>
</evidence>
<protein>
    <submittedName>
        <fullName evidence="4">Nitroreductase family protein</fullName>
    </submittedName>
</protein>
<reference evidence="4 5" key="1">
    <citation type="submission" date="2020-08" db="EMBL/GenBank/DDBJ databases">
        <title>Genome public.</title>
        <authorList>
            <person name="Liu C."/>
            <person name="Sun Q."/>
        </authorList>
    </citation>
    <scope>NUCLEOTIDE SEQUENCE [LARGE SCALE GENOMIC DNA]</scope>
    <source>
        <strain evidence="4 5">M2</strain>
    </source>
</reference>
<name>A0ABR7GJP3_9FIRM</name>
<evidence type="ECO:0000256" key="1">
    <source>
        <dbReference type="ARBA" id="ARBA00007118"/>
    </source>
</evidence>
<dbReference type="EMBL" id="JACOPK010000001">
    <property type="protein sequence ID" value="MBC5694539.1"/>
    <property type="molecule type" value="Genomic_DNA"/>
</dbReference>
<comment type="caution">
    <text evidence="4">The sequence shown here is derived from an EMBL/GenBank/DDBJ whole genome shotgun (WGS) entry which is preliminary data.</text>
</comment>
<dbReference type="PANTHER" id="PTHR43673">
    <property type="entry name" value="NAD(P)H NITROREDUCTASE YDGI-RELATED"/>
    <property type="match status" value="1"/>
</dbReference>
<dbReference type="InterPro" id="IPR029479">
    <property type="entry name" value="Nitroreductase"/>
</dbReference>
<evidence type="ECO:0000313" key="5">
    <source>
        <dbReference type="Proteomes" id="UP000641741"/>
    </source>
</evidence>
<dbReference type="Pfam" id="PF00881">
    <property type="entry name" value="Nitroreductase"/>
    <property type="match status" value="1"/>
</dbReference>
<evidence type="ECO:0000313" key="4">
    <source>
        <dbReference type="EMBL" id="MBC5694539.1"/>
    </source>
</evidence>
<dbReference type="Proteomes" id="UP000641741">
    <property type="component" value="Unassembled WGS sequence"/>
</dbReference>
<dbReference type="Gene3D" id="3.40.109.10">
    <property type="entry name" value="NADH Oxidase"/>
    <property type="match status" value="1"/>
</dbReference>
<accession>A0ABR7GJP3</accession>
<dbReference type="SUPFAM" id="SSF55469">
    <property type="entry name" value="FMN-dependent nitroreductase-like"/>
    <property type="match status" value="1"/>
</dbReference>
<keyword evidence="2" id="KW-0560">Oxidoreductase</keyword>
<dbReference type="PANTHER" id="PTHR43673:SF10">
    <property type="entry name" value="NADH DEHYDROGENASE_NAD(P)H NITROREDUCTASE XCC3605-RELATED"/>
    <property type="match status" value="1"/>
</dbReference>
<dbReference type="InterPro" id="IPR000415">
    <property type="entry name" value="Nitroreductase-like"/>
</dbReference>
<evidence type="ECO:0000259" key="3">
    <source>
        <dbReference type="Pfam" id="PF00881"/>
    </source>
</evidence>
<comment type="similarity">
    <text evidence="1">Belongs to the nitroreductase family.</text>
</comment>
<sequence>MEALECIKTRRSVRKFTEEAVSREQMAEVVAAAAYAPSWKNTQTARYNFVTDKEKIARLASDCMMDFAYNQKTASHAPALVILTTITGRSGFERDGSFSTSKGTHWQSFDAGIAAEAFCLAAHAHGLGTVIMGVFEESEVRKVIELPEGEEVAAIIAIGHPAEQPQAPARKDADTLLRVID</sequence>
<gene>
    <name evidence="4" type="ORF">H8S02_01020</name>
</gene>
<dbReference type="RefSeq" id="WP_186968831.1">
    <property type="nucleotide sequence ID" value="NZ_JACOPK010000001.1"/>
</dbReference>
<keyword evidence="5" id="KW-1185">Reference proteome</keyword>
<proteinExistence type="inferred from homology"/>
<feature type="domain" description="Nitroreductase" evidence="3">
    <location>
        <begin position="7"/>
        <end position="160"/>
    </location>
</feature>